<evidence type="ECO:0000313" key="3">
    <source>
        <dbReference type="Proteomes" id="UP000747542"/>
    </source>
</evidence>
<feature type="compositionally biased region" description="Acidic residues" evidence="1">
    <location>
        <begin position="60"/>
        <end position="78"/>
    </location>
</feature>
<reference evidence="2" key="1">
    <citation type="journal article" date="2021" name="Sci. Adv.">
        <title>The American lobster genome reveals insights on longevity, neural, and immune adaptations.</title>
        <authorList>
            <person name="Polinski J.M."/>
            <person name="Zimin A.V."/>
            <person name="Clark K.F."/>
            <person name="Kohn A.B."/>
            <person name="Sadowski N."/>
            <person name="Timp W."/>
            <person name="Ptitsyn A."/>
            <person name="Khanna P."/>
            <person name="Romanova D.Y."/>
            <person name="Williams P."/>
            <person name="Greenwood S.J."/>
            <person name="Moroz L.L."/>
            <person name="Walt D.R."/>
            <person name="Bodnar A.G."/>
        </authorList>
    </citation>
    <scope>NUCLEOTIDE SEQUENCE</scope>
    <source>
        <strain evidence="2">GMGI-L3</strain>
    </source>
</reference>
<feature type="compositionally biased region" description="Acidic residues" evidence="1">
    <location>
        <begin position="150"/>
        <end position="164"/>
    </location>
</feature>
<feature type="region of interest" description="Disordered" evidence="1">
    <location>
        <begin position="48"/>
        <end position="234"/>
    </location>
</feature>
<proteinExistence type="predicted"/>
<sequence>MPTDKMKVNNSEGIDNMGQEEYENVSNLASSLGRLSLHLKDNDLPEVEHSLAKISLHGQDEEDSPQESQNEEEQEDKEPIDLVQHTSPSHEEENDGNKKSEDKVKEVCSDKMSQEESTIKVEEDLSHDEEKDITVPTRDATLRIKTEVSSDSEEEKEEENDEKSEEIKEVVNADEPEVKEKVKDESIEKEEDHSDDENPPDEVKQEKKPSKLRTRGGVESVSPQYAQSLDSPPMYPIQGGVTDSDMYGANGSDNYTYGPSSSPTSMQAGTLCVSPQYAQSPDSPSMYPIQGGVTDSDMYGASGSDNYTDCSSSPRRQQLTFLDDNGVHTESTELQQVLEVIDKVERENLSYRAPVNKLQIIIQNLTHELCEGEPKWSDNSWKMEFDRQQLLQARKMVASKTNEGVVRKDEDGDTPSMIMACRPVDQDGYTENLMALIERQEDILLCCDEVVNRTTGQCTKCGNSNQDTFYTSLSIKNVQGDSILSSVIKIKHPVSVINYVFKKIESRRSDYIRIFGSPDYKYKNINPILESPDLLFYHKYKNMYPILERVFN</sequence>
<evidence type="ECO:0000313" key="2">
    <source>
        <dbReference type="EMBL" id="KAG7175066.1"/>
    </source>
</evidence>
<comment type="caution">
    <text evidence="2">The sequence shown here is derived from an EMBL/GenBank/DDBJ whole genome shotgun (WGS) entry which is preliminary data.</text>
</comment>
<feature type="compositionally biased region" description="Basic and acidic residues" evidence="1">
    <location>
        <begin position="165"/>
        <end position="192"/>
    </location>
</feature>
<keyword evidence="3" id="KW-1185">Reference proteome</keyword>
<dbReference type="EMBL" id="JAHLQT010006356">
    <property type="protein sequence ID" value="KAG7175066.1"/>
    <property type="molecule type" value="Genomic_DNA"/>
</dbReference>
<dbReference type="Proteomes" id="UP000747542">
    <property type="component" value="Unassembled WGS sequence"/>
</dbReference>
<dbReference type="AlphaFoldDB" id="A0A8J5TI04"/>
<name>A0A8J5TI04_HOMAM</name>
<gene>
    <name evidence="2" type="ORF">Hamer_G015286</name>
</gene>
<feature type="compositionally biased region" description="Basic and acidic residues" evidence="1">
    <location>
        <begin position="88"/>
        <end position="133"/>
    </location>
</feature>
<accession>A0A8J5TI04</accession>
<evidence type="ECO:0000256" key="1">
    <source>
        <dbReference type="SAM" id="MobiDB-lite"/>
    </source>
</evidence>
<protein>
    <submittedName>
        <fullName evidence="2">Uncharacterized protein</fullName>
    </submittedName>
</protein>
<organism evidence="2 3">
    <name type="scientific">Homarus americanus</name>
    <name type="common">American lobster</name>
    <dbReference type="NCBI Taxonomy" id="6706"/>
    <lineage>
        <taxon>Eukaryota</taxon>
        <taxon>Metazoa</taxon>
        <taxon>Ecdysozoa</taxon>
        <taxon>Arthropoda</taxon>
        <taxon>Crustacea</taxon>
        <taxon>Multicrustacea</taxon>
        <taxon>Malacostraca</taxon>
        <taxon>Eumalacostraca</taxon>
        <taxon>Eucarida</taxon>
        <taxon>Decapoda</taxon>
        <taxon>Pleocyemata</taxon>
        <taxon>Astacidea</taxon>
        <taxon>Nephropoidea</taxon>
        <taxon>Nephropidae</taxon>
        <taxon>Homarus</taxon>
    </lineage>
</organism>
<feature type="compositionally biased region" description="Polar residues" evidence="1">
    <location>
        <begin position="221"/>
        <end position="230"/>
    </location>
</feature>
<feature type="region of interest" description="Disordered" evidence="1">
    <location>
        <begin position="1"/>
        <end position="22"/>
    </location>
</feature>